<dbReference type="InterPro" id="IPR027266">
    <property type="entry name" value="TrmE/GcvT-like"/>
</dbReference>
<reference evidence="2 3" key="1">
    <citation type="submission" date="2020-07" db="EMBL/GenBank/DDBJ databases">
        <title>Genomic Encyclopedia of Type Strains, Phase IV (KMG-IV): sequencing the most valuable type-strain genomes for metagenomic binning, comparative biology and taxonomic classification.</title>
        <authorList>
            <person name="Goeker M."/>
        </authorList>
    </citation>
    <scope>NUCLEOTIDE SEQUENCE [LARGE SCALE GENOMIC DNA]</scope>
    <source>
        <strain evidence="2 3">DSM 17721</strain>
    </source>
</reference>
<proteinExistence type="predicted"/>
<dbReference type="InterPro" id="IPR028896">
    <property type="entry name" value="GcvT/YgfZ/DmdA"/>
</dbReference>
<gene>
    <name evidence="2" type="ORF">HNR65_002835</name>
</gene>
<sequence length="403" mass="44056">MPLWYRSGAKTEHLAVICRAGLFDTSHMAALRVSGPEALGLLQQCCTRDLERCFGRDKRPLMPGGTAYGAYLNESGGVIDDTLIYQLAHQDYLSVVNAGQGALVSDHLRTAAGNSRLDVTDLTDQMGKLDLQGPASVAILIKTLENPGNVLEGLSFFSFKVDPELFPGSQTRVRLGENIPLMLSRSGYTGEMGFELFVRPQDLTTAWDYLLAAGQKEELISCGLAARDSLRTGAGLPLSHQDIGDWPFIHHPWHIALPFSPDGTGFTKQFIGSRALLDPDRHFYTCAFVGYDLRKITVSETAPPQVLDSAGKSVGIVLTCVTDMAIGRDSGGRVYSVRSPGKPQGFEPRGLCCGFLRLDRPPETGELVSLNDGRRKVKAELTRDIRPDRSAGWDINRIIEEFS</sequence>
<name>A0A7W0HLN8_9BACT</name>
<keyword evidence="2" id="KW-0489">Methyltransferase</keyword>
<dbReference type="EC" id="2.1.2.10" evidence="2"/>
<dbReference type="GO" id="GO:0004047">
    <property type="term" value="F:aminomethyltransferase activity"/>
    <property type="evidence" value="ECO:0007669"/>
    <property type="project" value="UniProtKB-EC"/>
</dbReference>
<evidence type="ECO:0000313" key="3">
    <source>
        <dbReference type="Proteomes" id="UP000525298"/>
    </source>
</evidence>
<evidence type="ECO:0000313" key="2">
    <source>
        <dbReference type="EMBL" id="MBA2882483.1"/>
    </source>
</evidence>
<evidence type="ECO:0000259" key="1">
    <source>
        <dbReference type="Pfam" id="PF01571"/>
    </source>
</evidence>
<dbReference type="Gene3D" id="3.30.1360.120">
    <property type="entry name" value="Probable tRNA modification gtpase trme, domain 1"/>
    <property type="match status" value="1"/>
</dbReference>
<dbReference type="GO" id="GO:0005829">
    <property type="term" value="C:cytosol"/>
    <property type="evidence" value="ECO:0007669"/>
    <property type="project" value="TreeGrafter"/>
</dbReference>
<dbReference type="InterPro" id="IPR006222">
    <property type="entry name" value="GCVT_N"/>
</dbReference>
<dbReference type="GO" id="GO:0032259">
    <property type="term" value="P:methylation"/>
    <property type="evidence" value="ECO:0007669"/>
    <property type="project" value="UniProtKB-KW"/>
</dbReference>
<dbReference type="AlphaFoldDB" id="A0A7W0HLN8"/>
<feature type="domain" description="GCVT N-terminal" evidence="1">
    <location>
        <begin position="1"/>
        <end position="244"/>
    </location>
</feature>
<dbReference type="PANTHER" id="PTHR43757:SF2">
    <property type="entry name" value="AMINOMETHYLTRANSFERASE, MITOCHONDRIAL"/>
    <property type="match status" value="1"/>
</dbReference>
<keyword evidence="3" id="KW-1185">Reference proteome</keyword>
<dbReference type="SUPFAM" id="SSF103025">
    <property type="entry name" value="Folate-binding domain"/>
    <property type="match status" value="1"/>
</dbReference>
<dbReference type="EMBL" id="JACDUS010000010">
    <property type="protein sequence ID" value="MBA2882483.1"/>
    <property type="molecule type" value="Genomic_DNA"/>
</dbReference>
<dbReference type="GO" id="GO:0008168">
    <property type="term" value="F:methyltransferase activity"/>
    <property type="evidence" value="ECO:0007669"/>
    <property type="project" value="UniProtKB-KW"/>
</dbReference>
<dbReference type="Pfam" id="PF01571">
    <property type="entry name" value="GCV_T"/>
    <property type="match status" value="1"/>
</dbReference>
<dbReference type="PANTHER" id="PTHR43757">
    <property type="entry name" value="AMINOMETHYLTRANSFERASE"/>
    <property type="match status" value="1"/>
</dbReference>
<organism evidence="2 3">
    <name type="scientific">Desulfosalsimonas propionicica</name>
    <dbReference type="NCBI Taxonomy" id="332175"/>
    <lineage>
        <taxon>Bacteria</taxon>
        <taxon>Pseudomonadati</taxon>
        <taxon>Thermodesulfobacteriota</taxon>
        <taxon>Desulfobacteria</taxon>
        <taxon>Desulfobacterales</taxon>
        <taxon>Desulfosalsimonadaceae</taxon>
        <taxon>Desulfosalsimonas</taxon>
    </lineage>
</organism>
<dbReference type="Proteomes" id="UP000525298">
    <property type="component" value="Unassembled WGS sequence"/>
</dbReference>
<keyword evidence="2" id="KW-0808">Transferase</keyword>
<accession>A0A7W0HLN8</accession>
<protein>
    <submittedName>
        <fullName evidence="2">Aminomethyltransferase</fullName>
        <ecNumber evidence="2">2.1.2.10</ecNumber>
    </submittedName>
</protein>
<comment type="caution">
    <text evidence="2">The sequence shown here is derived from an EMBL/GenBank/DDBJ whole genome shotgun (WGS) entry which is preliminary data.</text>
</comment>